<keyword evidence="1" id="KW-0472">Membrane</keyword>
<accession>A0A1H3WT06</accession>
<sequence>MSLINEMLRDLDRRKQQEKQAQTPHQDPVTVSEKLFSLKPRLVCSGALFLGVLIWIAVTSLSAIVPRAPVSQQELIPSPVVPAVISEKRTVPSTLEAEIDQQQLLATTIAVDNGSGIVVDPETELLGLDVVEADGAVQLNLYFGKLPEYRLLQNGLGVAQLVLSFNNLQIGADFEIPPLTGTILQRISLLPQKEVWQLLVDLNSGAQVQSVQLVNDLTQGYLLLIDIIGPREIAEKPQIQTPAPPVEPAVESVPNHSTLAAKSKVSKNKNILSPDQQAYTLGLEKLGNQEWTSAVGYFNQALSLNPALLDARLRLVGVLQQRQQLDEAEEVLQQGLQLTPENPALRKLYARLLMNGQRYSEAITLLQSKPAPLIDQDLEYHALLAALLQETKQFFAARQLYRQLLQVRPQAALWWMGLAISEEQLGQMTQARSAYQRALSLPGLRPELENYIQSRLQAL</sequence>
<dbReference type="Gene3D" id="1.25.40.10">
    <property type="entry name" value="Tetratricopeptide repeat domain"/>
    <property type="match status" value="1"/>
</dbReference>
<dbReference type="RefSeq" id="WP_092344722.1">
    <property type="nucleotide sequence ID" value="NZ_FNQN01000002.1"/>
</dbReference>
<dbReference type="SUPFAM" id="SSF48452">
    <property type="entry name" value="TPR-like"/>
    <property type="match status" value="1"/>
</dbReference>
<feature type="transmembrane region" description="Helical" evidence="1">
    <location>
        <begin position="42"/>
        <end position="65"/>
    </location>
</feature>
<keyword evidence="1" id="KW-0812">Transmembrane</keyword>
<dbReference type="InterPro" id="IPR052384">
    <property type="entry name" value="TMTC_O-mannosyltransferase"/>
</dbReference>
<evidence type="ECO:0000313" key="3">
    <source>
        <dbReference type="Proteomes" id="UP000199409"/>
    </source>
</evidence>
<proteinExistence type="predicted"/>
<evidence type="ECO:0000256" key="1">
    <source>
        <dbReference type="SAM" id="Phobius"/>
    </source>
</evidence>
<dbReference type="STRING" id="37625.SAMN05660420_00663"/>
<dbReference type="InterPro" id="IPR019734">
    <property type="entry name" value="TPR_rpt"/>
</dbReference>
<reference evidence="2 3" key="1">
    <citation type="submission" date="2016-10" db="EMBL/GenBank/DDBJ databases">
        <authorList>
            <person name="de Groot N.N."/>
        </authorList>
    </citation>
    <scope>NUCLEOTIDE SEQUENCE [LARGE SCALE GENOMIC DNA]</scope>
    <source>
        <strain evidence="2 3">DSM 7343</strain>
    </source>
</reference>
<dbReference type="OrthoDB" id="5406098at2"/>
<dbReference type="InterPro" id="IPR011990">
    <property type="entry name" value="TPR-like_helical_dom_sf"/>
</dbReference>
<dbReference type="Pfam" id="PF14559">
    <property type="entry name" value="TPR_19"/>
    <property type="match status" value="1"/>
</dbReference>
<dbReference type="PANTHER" id="PTHR44216:SF3">
    <property type="entry name" value="PROTEIN O-MANNOSYL-TRANSFERASE TMTC2"/>
    <property type="match status" value="1"/>
</dbReference>
<name>A0A1H3WT06_9BACT</name>
<dbReference type="AlphaFoldDB" id="A0A1H3WT06"/>
<organism evidence="2 3">
    <name type="scientific">Desulfuromusa kysingii</name>
    <dbReference type="NCBI Taxonomy" id="37625"/>
    <lineage>
        <taxon>Bacteria</taxon>
        <taxon>Pseudomonadati</taxon>
        <taxon>Thermodesulfobacteriota</taxon>
        <taxon>Desulfuromonadia</taxon>
        <taxon>Desulfuromonadales</taxon>
        <taxon>Geopsychrobacteraceae</taxon>
        <taxon>Desulfuromusa</taxon>
    </lineage>
</organism>
<dbReference type="Proteomes" id="UP000199409">
    <property type="component" value="Unassembled WGS sequence"/>
</dbReference>
<dbReference type="PANTHER" id="PTHR44216">
    <property type="entry name" value="PROTEIN O-MANNOSYL-TRANSFERASE TMTC2"/>
    <property type="match status" value="1"/>
</dbReference>
<protein>
    <submittedName>
        <fullName evidence="2">Tetratricopeptide repeat-containing protein</fullName>
    </submittedName>
</protein>
<dbReference type="GO" id="GO:0000030">
    <property type="term" value="F:mannosyltransferase activity"/>
    <property type="evidence" value="ECO:0007669"/>
    <property type="project" value="TreeGrafter"/>
</dbReference>
<dbReference type="GO" id="GO:0035269">
    <property type="term" value="P:protein O-linked glycosylation via mannose"/>
    <property type="evidence" value="ECO:0007669"/>
    <property type="project" value="TreeGrafter"/>
</dbReference>
<evidence type="ECO:0000313" key="2">
    <source>
        <dbReference type="EMBL" id="SDZ90285.1"/>
    </source>
</evidence>
<keyword evidence="1" id="KW-1133">Transmembrane helix</keyword>
<gene>
    <name evidence="2" type="ORF">SAMN05660420_00663</name>
</gene>
<keyword evidence="3" id="KW-1185">Reference proteome</keyword>
<dbReference type="EMBL" id="FNQN01000002">
    <property type="protein sequence ID" value="SDZ90285.1"/>
    <property type="molecule type" value="Genomic_DNA"/>
</dbReference>
<dbReference type="Pfam" id="PF13432">
    <property type="entry name" value="TPR_16"/>
    <property type="match status" value="1"/>
</dbReference>
<dbReference type="SMART" id="SM00028">
    <property type="entry name" value="TPR"/>
    <property type="match status" value="4"/>
</dbReference>